<dbReference type="Proteomes" id="UP000823749">
    <property type="component" value="Chromosome 9"/>
</dbReference>
<dbReference type="EMBL" id="JACTNZ010000006">
    <property type="protein sequence ID" value="KAG5544250.1"/>
    <property type="molecule type" value="Genomic_DNA"/>
</dbReference>
<keyword evidence="4" id="KW-1185">Reference proteome</keyword>
<evidence type="ECO:0000313" key="3">
    <source>
        <dbReference type="EMBL" id="KAG5544250.1"/>
    </source>
</evidence>
<name>A0AAV6IUY5_9ERIC</name>
<sequence>MNRFSSFCIANLVLRVIEEVESALSKSGHSKLAGRGSEDDDDKLRTAVDTFGEGQLMASTLEGRTATVNRDLFFCFFLLRKVATTSIGHSKLLKFLALILGEDHQPSYAYLDGSGGRKHSSEKENGVNQVPDNGVGLSSLPTSQESKNKEVLPSTRCYSLQLKFH</sequence>
<reference evidence="2 4" key="1">
    <citation type="submission" date="2020-08" db="EMBL/GenBank/DDBJ databases">
        <title>Plant Genome Project.</title>
        <authorList>
            <person name="Zhang R.-G."/>
        </authorList>
    </citation>
    <scope>NUCLEOTIDE SEQUENCE</scope>
    <source>
        <strain evidence="2">WSP0</strain>
        <tissue evidence="2">Leaf</tissue>
    </source>
</reference>
<feature type="region of interest" description="Disordered" evidence="1">
    <location>
        <begin position="111"/>
        <end position="148"/>
    </location>
</feature>
<accession>A0AAV6IUY5</accession>
<dbReference type="AlphaFoldDB" id="A0AAV6IUY5"/>
<evidence type="ECO:0000256" key="1">
    <source>
        <dbReference type="SAM" id="MobiDB-lite"/>
    </source>
</evidence>
<evidence type="ECO:0000313" key="4">
    <source>
        <dbReference type="Proteomes" id="UP000823749"/>
    </source>
</evidence>
<evidence type="ECO:0000313" key="2">
    <source>
        <dbReference type="EMBL" id="KAG5531760.1"/>
    </source>
</evidence>
<proteinExistence type="predicted"/>
<gene>
    <name evidence="3" type="ORF">RHGRI_016863</name>
    <name evidence="2" type="ORF">RHGRI_026398</name>
</gene>
<dbReference type="EMBL" id="JACTNZ010000009">
    <property type="protein sequence ID" value="KAG5531760.1"/>
    <property type="molecule type" value="Genomic_DNA"/>
</dbReference>
<organism evidence="2 4">
    <name type="scientific">Rhododendron griersonianum</name>
    <dbReference type="NCBI Taxonomy" id="479676"/>
    <lineage>
        <taxon>Eukaryota</taxon>
        <taxon>Viridiplantae</taxon>
        <taxon>Streptophyta</taxon>
        <taxon>Embryophyta</taxon>
        <taxon>Tracheophyta</taxon>
        <taxon>Spermatophyta</taxon>
        <taxon>Magnoliopsida</taxon>
        <taxon>eudicotyledons</taxon>
        <taxon>Gunneridae</taxon>
        <taxon>Pentapetalae</taxon>
        <taxon>asterids</taxon>
        <taxon>Ericales</taxon>
        <taxon>Ericaceae</taxon>
        <taxon>Ericoideae</taxon>
        <taxon>Rhodoreae</taxon>
        <taxon>Rhododendron</taxon>
    </lineage>
</organism>
<comment type="caution">
    <text evidence="2">The sequence shown here is derived from an EMBL/GenBank/DDBJ whole genome shotgun (WGS) entry which is preliminary data.</text>
</comment>
<protein>
    <submittedName>
        <fullName evidence="2">Uncharacterized protein</fullName>
    </submittedName>
</protein>
<dbReference type="Proteomes" id="UP000823749">
    <property type="component" value="Chromosome 6"/>
</dbReference>